<dbReference type="GO" id="GO:0004725">
    <property type="term" value="F:protein tyrosine phosphatase activity"/>
    <property type="evidence" value="ECO:0007669"/>
    <property type="project" value="UniProtKB-EC"/>
</dbReference>
<accession>A0A9D1VNV7</accession>
<gene>
    <name evidence="6" type="ORF">H9738_13540</name>
</gene>
<dbReference type="AlphaFoldDB" id="A0A9D1VNV7"/>
<comment type="caution">
    <text evidence="6">The sequence shown here is derived from an EMBL/GenBank/DDBJ whole genome shotgun (WGS) entry which is preliminary data.</text>
</comment>
<dbReference type="PIRSF" id="PIRSF016557">
    <property type="entry name" value="Caps_synth_CpsB"/>
    <property type="match status" value="1"/>
</dbReference>
<name>A0A9D1VNV7_9FIRM</name>
<dbReference type="PANTHER" id="PTHR39181">
    <property type="entry name" value="TYROSINE-PROTEIN PHOSPHATASE YWQE"/>
    <property type="match status" value="1"/>
</dbReference>
<sequence length="237" mass="26361">MIDLHMHILPGVDDGAESPEEGLEMARIAAASGVRAVAATSHGDFSYLEPEKYLKLYNRKIKEFRRSLAEHQIPLTVYCGMELMVNDSLLEQAGKRPLPGINGGRYLLTEFLFDVPARLALSSLKKLQEAGYKIILAHPERYDFAKSRPELLEEFFREGIILQVNKGSIPGNFGKRAARTADWLLGRGMAGLVASDAHDTVLRTPDLADTARVLDLYYGADASRILLERNPVRILRG</sequence>
<dbReference type="EMBL" id="DXFG01000310">
    <property type="protein sequence ID" value="HIX38867.1"/>
    <property type="molecule type" value="Genomic_DNA"/>
</dbReference>
<comment type="similarity">
    <text evidence="1">Belongs to the metallo-dependent hydrolases superfamily. CpsB/CapC family.</text>
</comment>
<evidence type="ECO:0000313" key="6">
    <source>
        <dbReference type="EMBL" id="HIX38867.1"/>
    </source>
</evidence>
<reference evidence="6" key="2">
    <citation type="submission" date="2021-04" db="EMBL/GenBank/DDBJ databases">
        <authorList>
            <person name="Gilroy R."/>
        </authorList>
    </citation>
    <scope>NUCLEOTIDE SEQUENCE</scope>
    <source>
        <strain evidence="6">ChiHjej12B11-1927</strain>
    </source>
</reference>
<evidence type="ECO:0000256" key="2">
    <source>
        <dbReference type="ARBA" id="ARBA00013064"/>
    </source>
</evidence>
<evidence type="ECO:0000313" key="7">
    <source>
        <dbReference type="Proteomes" id="UP000824230"/>
    </source>
</evidence>
<evidence type="ECO:0000256" key="3">
    <source>
        <dbReference type="ARBA" id="ARBA00022801"/>
    </source>
</evidence>
<dbReference type="InterPro" id="IPR016195">
    <property type="entry name" value="Pol/histidinol_Pase-like"/>
</dbReference>
<comment type="catalytic activity">
    <reaction evidence="5">
        <text>O-phospho-L-tyrosyl-[protein] + H2O = L-tyrosyl-[protein] + phosphate</text>
        <dbReference type="Rhea" id="RHEA:10684"/>
        <dbReference type="Rhea" id="RHEA-COMP:10136"/>
        <dbReference type="Rhea" id="RHEA-COMP:20101"/>
        <dbReference type="ChEBI" id="CHEBI:15377"/>
        <dbReference type="ChEBI" id="CHEBI:43474"/>
        <dbReference type="ChEBI" id="CHEBI:46858"/>
        <dbReference type="ChEBI" id="CHEBI:61978"/>
        <dbReference type="EC" id="3.1.3.48"/>
    </reaction>
</comment>
<proteinExistence type="inferred from homology"/>
<dbReference type="Gene3D" id="3.20.20.140">
    <property type="entry name" value="Metal-dependent hydrolases"/>
    <property type="match status" value="1"/>
</dbReference>
<evidence type="ECO:0000256" key="1">
    <source>
        <dbReference type="ARBA" id="ARBA00005750"/>
    </source>
</evidence>
<dbReference type="Proteomes" id="UP000824230">
    <property type="component" value="Unassembled WGS sequence"/>
</dbReference>
<dbReference type="SUPFAM" id="SSF89550">
    <property type="entry name" value="PHP domain-like"/>
    <property type="match status" value="1"/>
</dbReference>
<dbReference type="PANTHER" id="PTHR39181:SF1">
    <property type="entry name" value="TYROSINE-PROTEIN PHOSPHATASE YWQE"/>
    <property type="match status" value="1"/>
</dbReference>
<keyword evidence="4" id="KW-0904">Protein phosphatase</keyword>
<reference evidence="6" key="1">
    <citation type="journal article" date="2021" name="PeerJ">
        <title>Extensive microbial diversity within the chicken gut microbiome revealed by metagenomics and culture.</title>
        <authorList>
            <person name="Gilroy R."/>
            <person name="Ravi A."/>
            <person name="Getino M."/>
            <person name="Pursley I."/>
            <person name="Horton D.L."/>
            <person name="Alikhan N.F."/>
            <person name="Baker D."/>
            <person name="Gharbi K."/>
            <person name="Hall N."/>
            <person name="Watson M."/>
            <person name="Adriaenssens E.M."/>
            <person name="Foster-Nyarko E."/>
            <person name="Jarju S."/>
            <person name="Secka A."/>
            <person name="Antonio M."/>
            <person name="Oren A."/>
            <person name="Chaudhuri R.R."/>
            <person name="La Ragione R."/>
            <person name="Hildebrand F."/>
            <person name="Pallen M.J."/>
        </authorList>
    </citation>
    <scope>NUCLEOTIDE SEQUENCE</scope>
    <source>
        <strain evidence="6">ChiHjej12B11-1927</strain>
    </source>
</reference>
<keyword evidence="3" id="KW-0378">Hydrolase</keyword>
<dbReference type="GO" id="GO:0030145">
    <property type="term" value="F:manganese ion binding"/>
    <property type="evidence" value="ECO:0007669"/>
    <property type="project" value="InterPro"/>
</dbReference>
<dbReference type="InterPro" id="IPR016667">
    <property type="entry name" value="Caps_polysacc_synth_CpsB/CapC"/>
</dbReference>
<evidence type="ECO:0000256" key="4">
    <source>
        <dbReference type="ARBA" id="ARBA00022912"/>
    </source>
</evidence>
<protein>
    <recommendedName>
        <fullName evidence="2">protein-tyrosine-phosphatase</fullName>
        <ecNumber evidence="2">3.1.3.48</ecNumber>
    </recommendedName>
</protein>
<dbReference type="Pfam" id="PF19567">
    <property type="entry name" value="CpsB_CapC"/>
    <property type="match status" value="1"/>
</dbReference>
<dbReference type="EC" id="3.1.3.48" evidence="2"/>
<organism evidence="6 7">
    <name type="scientific">Candidatus Blautia pullistercoris</name>
    <dbReference type="NCBI Taxonomy" id="2838499"/>
    <lineage>
        <taxon>Bacteria</taxon>
        <taxon>Bacillati</taxon>
        <taxon>Bacillota</taxon>
        <taxon>Clostridia</taxon>
        <taxon>Lachnospirales</taxon>
        <taxon>Lachnospiraceae</taxon>
        <taxon>Blautia</taxon>
    </lineage>
</organism>
<evidence type="ECO:0000256" key="5">
    <source>
        <dbReference type="ARBA" id="ARBA00051722"/>
    </source>
</evidence>